<comment type="caution">
    <text evidence="1">The sequence shown here is derived from an EMBL/GenBank/DDBJ whole genome shotgun (WGS) entry which is preliminary data.</text>
</comment>
<reference evidence="1" key="1">
    <citation type="submission" date="2022-07" db="EMBL/GenBank/DDBJ databases">
        <title>Genome Sequence of Physisporinus lineatus.</title>
        <authorList>
            <person name="Buettner E."/>
        </authorList>
    </citation>
    <scope>NUCLEOTIDE SEQUENCE</scope>
    <source>
        <strain evidence="1">VT162</strain>
    </source>
</reference>
<gene>
    <name evidence="1" type="ORF">NLI96_g10827</name>
</gene>
<dbReference type="EMBL" id="JANAWD010000654">
    <property type="protein sequence ID" value="KAJ3476909.1"/>
    <property type="molecule type" value="Genomic_DNA"/>
</dbReference>
<name>A0AAD5UXF6_9APHY</name>
<sequence length="432" mass="48908">MKILVDTPQLWNTIDVYLESRHTSDGVLNFPGLHLLSTSLDRCKEVPAVVGIYNKQHRWLPPDEEAQRTREIAITLARKIHIVKAIYVKVNSAKTLEEFVSYLPSPCPILEAVWFTTYRNGEHPAHLPGPLAEDVLGRPLAENFEAPVLASMTVLSRAIHRDSFTTWTSLVHLTVCRLSLHRDTGGETHLTVLIRAVAKLQNLKHIHLKGDRERNPGDDDPNSPQRFLLHRSFQVCVLRSVDTLVLEHLSAMASNVALRTIRGPSLRNIKLIDIDFHGAWLHSWTHLESEANFPALTRYSFDRVCHSLIVLLVCIMQRCEALGLRDIGKCNCDFCLVCTWNLAVILSTRDRNRVLPCQNLKVLALSGENPPGLTIGSRQYHLAGLVAFRNLHLVRATTLETLVYEGFEDVPEHALGFYRRNVQNFAFSRIDI</sequence>
<organism evidence="1 2">
    <name type="scientific">Meripilus lineatus</name>
    <dbReference type="NCBI Taxonomy" id="2056292"/>
    <lineage>
        <taxon>Eukaryota</taxon>
        <taxon>Fungi</taxon>
        <taxon>Dikarya</taxon>
        <taxon>Basidiomycota</taxon>
        <taxon>Agaricomycotina</taxon>
        <taxon>Agaricomycetes</taxon>
        <taxon>Polyporales</taxon>
        <taxon>Meripilaceae</taxon>
        <taxon>Meripilus</taxon>
    </lineage>
</organism>
<protein>
    <submittedName>
        <fullName evidence="1">Uncharacterized protein</fullName>
    </submittedName>
</protein>
<accession>A0AAD5UXF6</accession>
<keyword evidence="2" id="KW-1185">Reference proteome</keyword>
<dbReference type="AlphaFoldDB" id="A0AAD5UXF6"/>
<proteinExistence type="predicted"/>
<evidence type="ECO:0000313" key="1">
    <source>
        <dbReference type="EMBL" id="KAJ3476909.1"/>
    </source>
</evidence>
<dbReference type="Proteomes" id="UP001212997">
    <property type="component" value="Unassembled WGS sequence"/>
</dbReference>
<evidence type="ECO:0000313" key="2">
    <source>
        <dbReference type="Proteomes" id="UP001212997"/>
    </source>
</evidence>